<protein>
    <recommendedName>
        <fullName evidence="3">DUF4595 domain-containing protein</fullName>
    </recommendedName>
</protein>
<comment type="caution">
    <text evidence="1">The sequence shown here is derived from an EMBL/GenBank/DDBJ whole genome shotgun (WGS) entry which is preliminary data.</text>
</comment>
<reference evidence="1 2" key="1">
    <citation type="submission" date="2018-07" db="EMBL/GenBank/DDBJ databases">
        <title>Dyadobacter roseus sp. nov., isolated from rose rhizosphere soil.</title>
        <authorList>
            <person name="Chen L."/>
        </authorList>
    </citation>
    <scope>NUCLEOTIDE SEQUENCE [LARGE SCALE GENOMIC DNA]</scope>
    <source>
        <strain evidence="1 2">RS19</strain>
    </source>
</reference>
<evidence type="ECO:0008006" key="3">
    <source>
        <dbReference type="Google" id="ProtNLM"/>
    </source>
</evidence>
<name>A0A3D8YCP4_9BACT</name>
<dbReference type="Proteomes" id="UP000256373">
    <property type="component" value="Unassembled WGS sequence"/>
</dbReference>
<proteinExistence type="predicted"/>
<organism evidence="1 2">
    <name type="scientific">Dyadobacter luteus</name>
    <dbReference type="NCBI Taxonomy" id="2259619"/>
    <lineage>
        <taxon>Bacteria</taxon>
        <taxon>Pseudomonadati</taxon>
        <taxon>Bacteroidota</taxon>
        <taxon>Cytophagia</taxon>
        <taxon>Cytophagales</taxon>
        <taxon>Spirosomataceae</taxon>
        <taxon>Dyadobacter</taxon>
    </lineage>
</organism>
<evidence type="ECO:0000313" key="2">
    <source>
        <dbReference type="Proteomes" id="UP000256373"/>
    </source>
</evidence>
<dbReference type="RefSeq" id="WP_115831836.1">
    <property type="nucleotide sequence ID" value="NZ_QNUL01000012.1"/>
</dbReference>
<keyword evidence="2" id="KW-1185">Reference proteome</keyword>
<gene>
    <name evidence="1" type="ORF">DSL64_15535</name>
</gene>
<dbReference type="EMBL" id="QNUL01000012">
    <property type="protein sequence ID" value="REA60091.1"/>
    <property type="molecule type" value="Genomic_DNA"/>
</dbReference>
<dbReference type="OrthoDB" id="957250at2"/>
<evidence type="ECO:0000313" key="1">
    <source>
        <dbReference type="EMBL" id="REA60091.1"/>
    </source>
</evidence>
<dbReference type="AlphaFoldDB" id="A0A3D8YCP4"/>
<accession>A0A3D8YCP4</accession>
<sequence length="317" mass="36511">MNILIGMIRQLIFSLITTVILSACKTGPELNLPEPQIENGCQLQSAIFDVKNLGNGTSSADTVTYNYDDAARLIRIESRGGWPDINLVYGGNNQIRSTDYAPRLIHQIEYDERGNVKVHIRTRLDYGMDDKTFIYIHEYDKDNHLIQTVFFSEGKYKLKNIYKPDFDDFLAAGMELYNSQSSELEKIRVMLELENISRITYDVDTTSKKMTFSMNSETVIDGKTLDRKEEIRSIHQFDGKKSPKSSRNWRNYTMIREGMDFSELGNLTKRTNTTRNFWNGYGDYAASYEYNDAGYPIKSKSVSSGSETNTTWMYKCE</sequence>